<dbReference type="RefSeq" id="WP_310456083.1">
    <property type="nucleotide sequence ID" value="NZ_JAVKPH010000003.1"/>
</dbReference>
<feature type="domain" description="Phage capsid-like C-terminal" evidence="2">
    <location>
        <begin position="161"/>
        <end position="409"/>
    </location>
</feature>
<gene>
    <name evidence="3" type="ORF">RGD00_04430</name>
</gene>
<dbReference type="SUPFAM" id="SSF56563">
    <property type="entry name" value="Major capsid protein gp5"/>
    <property type="match status" value="1"/>
</dbReference>
<dbReference type="Proteomes" id="UP001247754">
    <property type="component" value="Unassembled WGS sequence"/>
</dbReference>
<reference evidence="3 4" key="1">
    <citation type="submission" date="2023-09" db="EMBL/GenBank/DDBJ databases">
        <title>Xinfangfangia sedmenti sp. nov., isolated the sedment.</title>
        <authorList>
            <person name="Xu L."/>
        </authorList>
    </citation>
    <scope>NUCLEOTIDE SEQUENCE [LARGE SCALE GENOMIC DNA]</scope>
    <source>
        <strain evidence="3 4">LG-4</strain>
    </source>
</reference>
<keyword evidence="4" id="KW-1185">Reference proteome</keyword>
<accession>A0ABU1F4N9</accession>
<dbReference type="InterPro" id="IPR054612">
    <property type="entry name" value="Phage_capsid-like_C"/>
</dbReference>
<organism evidence="3 4">
    <name type="scientific">Ruixingdingia sedimenti</name>
    <dbReference type="NCBI Taxonomy" id="3073604"/>
    <lineage>
        <taxon>Bacteria</taxon>
        <taxon>Pseudomonadati</taxon>
        <taxon>Pseudomonadota</taxon>
        <taxon>Alphaproteobacteria</taxon>
        <taxon>Rhodobacterales</taxon>
        <taxon>Paracoccaceae</taxon>
        <taxon>Ruixingdingia</taxon>
    </lineage>
</organism>
<protein>
    <submittedName>
        <fullName evidence="3">Phage major capsid protein</fullName>
    </submittedName>
</protein>
<name>A0ABU1F4N9_9RHOB</name>
<dbReference type="Gene3D" id="3.30.2400.10">
    <property type="entry name" value="Major capsid protein gp5"/>
    <property type="match status" value="1"/>
</dbReference>
<evidence type="ECO:0000256" key="1">
    <source>
        <dbReference type="ARBA" id="ARBA00004328"/>
    </source>
</evidence>
<evidence type="ECO:0000313" key="3">
    <source>
        <dbReference type="EMBL" id="MDR5651835.1"/>
    </source>
</evidence>
<evidence type="ECO:0000313" key="4">
    <source>
        <dbReference type="Proteomes" id="UP001247754"/>
    </source>
</evidence>
<sequence length="426" mass="44879">MLDSVKIAKRQSEIRQGLAALAGKDKPTEDEVRQMGDLDREYQTNETRYRAALVAEDGERREAGRDLETRSDVQWRELVQGFELRQAVLSLDEGKALSGKTAEVVQELRNAGGYRGIPVPLLALEQRAGETIASGTPDPLQTRPIIDRLFPASVAAQMGVQLITVGSGAIEWPVTTSAVTAGWADGELANVAGPTVYATTDKALKPEQTLGIHMRISRKAMMQSGDALESAIRRDMAGTMQAELDKAIFRGTGANGQPLGVIPGVATYGITSTDAEGSASWAALRAAVVRFMTANAAAGPGAVRALIRPELWSFLDGVEAFTGSGVTEWDRVKAQIGSVVQTTNALAAPAGGPPLETQVLLTTNAGGVAPVFVGIWGAFDLIRDPYSDAQSGGLRLTALTTADVTVARGSQLELVTGLELAVAEGT</sequence>
<dbReference type="InterPro" id="IPR024455">
    <property type="entry name" value="Phage_capsid"/>
</dbReference>
<dbReference type="EMBL" id="JAVKPH010000003">
    <property type="protein sequence ID" value="MDR5651835.1"/>
    <property type="molecule type" value="Genomic_DNA"/>
</dbReference>
<comment type="caution">
    <text evidence="3">The sequence shown here is derived from an EMBL/GenBank/DDBJ whole genome shotgun (WGS) entry which is preliminary data.</text>
</comment>
<dbReference type="NCBIfam" id="TIGR01554">
    <property type="entry name" value="major_cap_HK97"/>
    <property type="match status" value="1"/>
</dbReference>
<comment type="subcellular location">
    <subcellularLocation>
        <location evidence="1">Virion</location>
    </subcellularLocation>
</comment>
<evidence type="ECO:0000259" key="2">
    <source>
        <dbReference type="Pfam" id="PF05065"/>
    </source>
</evidence>
<dbReference type="Pfam" id="PF05065">
    <property type="entry name" value="Phage_capsid"/>
    <property type="match status" value="1"/>
</dbReference>
<proteinExistence type="predicted"/>